<keyword evidence="6" id="KW-1133">Transmembrane helix</keyword>
<keyword evidence="8" id="KW-1185">Reference proteome</keyword>
<accession>A0A6P7JPD0</accession>
<comment type="subcellular location">
    <subcellularLocation>
        <location evidence="1">Membrane</location>
    </subcellularLocation>
</comment>
<keyword evidence="6" id="KW-0812">Transmembrane</keyword>
<evidence type="ECO:0000313" key="10">
    <source>
        <dbReference type="RefSeq" id="XP_028278779.1"/>
    </source>
</evidence>
<dbReference type="AlphaFoldDB" id="A0A6P7JPD0"/>
<feature type="region of interest" description="Disordered" evidence="5">
    <location>
        <begin position="249"/>
        <end position="277"/>
    </location>
</feature>
<dbReference type="InterPro" id="IPR013783">
    <property type="entry name" value="Ig-like_fold"/>
</dbReference>
<keyword evidence="2 7" id="KW-0732">Signal</keyword>
<dbReference type="RefSeq" id="XP_028278781.1">
    <property type="nucleotide sequence ID" value="XM_028422980.1"/>
</dbReference>
<dbReference type="InterPro" id="IPR015631">
    <property type="entry name" value="CD2/SLAM_rcpt"/>
</dbReference>
<reference evidence="9 10" key="1">
    <citation type="submission" date="2025-04" db="UniProtKB">
        <authorList>
            <consortium name="RefSeq"/>
        </authorList>
    </citation>
    <scope>IDENTIFICATION</scope>
</reference>
<evidence type="ECO:0000256" key="2">
    <source>
        <dbReference type="ARBA" id="ARBA00022729"/>
    </source>
</evidence>
<keyword evidence="4" id="KW-0325">Glycoprotein</keyword>
<proteinExistence type="predicted"/>
<feature type="transmembrane region" description="Helical" evidence="6">
    <location>
        <begin position="215"/>
        <end position="237"/>
    </location>
</feature>
<name>A0A6P7JPD0_9TELE</name>
<evidence type="ECO:0000256" key="4">
    <source>
        <dbReference type="ARBA" id="ARBA00023180"/>
    </source>
</evidence>
<evidence type="ECO:0000256" key="6">
    <source>
        <dbReference type="SAM" id="Phobius"/>
    </source>
</evidence>
<evidence type="ECO:0000313" key="12">
    <source>
        <dbReference type="RefSeq" id="XP_028278781.1"/>
    </source>
</evidence>
<dbReference type="Proteomes" id="UP000515145">
    <property type="component" value="Chromosome 15"/>
</dbReference>
<feature type="signal peptide" evidence="7">
    <location>
        <begin position="1"/>
        <end position="20"/>
    </location>
</feature>
<evidence type="ECO:0000256" key="7">
    <source>
        <dbReference type="SAM" id="SignalP"/>
    </source>
</evidence>
<organism evidence="8 10">
    <name type="scientific">Parambassis ranga</name>
    <name type="common">Indian glassy fish</name>
    <dbReference type="NCBI Taxonomy" id="210632"/>
    <lineage>
        <taxon>Eukaryota</taxon>
        <taxon>Metazoa</taxon>
        <taxon>Chordata</taxon>
        <taxon>Craniata</taxon>
        <taxon>Vertebrata</taxon>
        <taxon>Euteleostomi</taxon>
        <taxon>Actinopterygii</taxon>
        <taxon>Neopterygii</taxon>
        <taxon>Teleostei</taxon>
        <taxon>Neoteleostei</taxon>
        <taxon>Acanthomorphata</taxon>
        <taxon>Ovalentaria</taxon>
        <taxon>Ambassidae</taxon>
        <taxon>Parambassis</taxon>
    </lineage>
</organism>
<evidence type="ECO:0000256" key="5">
    <source>
        <dbReference type="SAM" id="MobiDB-lite"/>
    </source>
</evidence>
<evidence type="ECO:0000313" key="9">
    <source>
        <dbReference type="RefSeq" id="XP_028278778.1"/>
    </source>
</evidence>
<dbReference type="OrthoDB" id="8963023at2759"/>
<dbReference type="GeneID" id="114447018"/>
<protein>
    <submittedName>
        <fullName evidence="9 10">Carcinoembryonic antigen-related cell adhesion molecule 21-like</fullName>
    </submittedName>
</protein>
<gene>
    <name evidence="9 10 11 12" type="primary">LOC114447018</name>
</gene>
<dbReference type="RefSeq" id="XP_028278780.1">
    <property type="nucleotide sequence ID" value="XM_028422979.1"/>
</dbReference>
<evidence type="ECO:0000256" key="3">
    <source>
        <dbReference type="ARBA" id="ARBA00023136"/>
    </source>
</evidence>
<sequence>MERRVGVLLLLLAVINCAAADTIVSYFGSGGELVLRPHGIPDRINEIVWKHRGNLLAEWTDGDTHPTYYGVFVKGVVLNPSTGELKISNMDETYTGVYVVQLNLNVQEDHYEATMIKKVPEPEVHPQPLACGPHLDNCALTCEGDITDAGPVIYYWMMEPKGWTKSEKVKNIINDEKTQRVETFSCKIENPISAEKSEPLKNPFFTETTETTNNVTVIAIVSVLVPALVLSVVLYVFRVRIMRFCGRQDSSRSANPANGSSPGKEGENVALRGHTTP</sequence>
<dbReference type="PANTHER" id="PTHR12080">
    <property type="entry name" value="SIGNALING LYMPHOCYTIC ACTIVATION MOLECULE"/>
    <property type="match status" value="1"/>
</dbReference>
<keyword evidence="3 6" id="KW-0472">Membrane</keyword>
<evidence type="ECO:0000313" key="11">
    <source>
        <dbReference type="RefSeq" id="XP_028278780.1"/>
    </source>
</evidence>
<feature type="compositionally biased region" description="Polar residues" evidence="5">
    <location>
        <begin position="251"/>
        <end position="261"/>
    </location>
</feature>
<evidence type="ECO:0000256" key="1">
    <source>
        <dbReference type="ARBA" id="ARBA00004370"/>
    </source>
</evidence>
<feature type="chain" id="PRO_5044651346" evidence="7">
    <location>
        <begin position="21"/>
        <end position="277"/>
    </location>
</feature>
<dbReference type="PANTHER" id="PTHR12080:SF125">
    <property type="entry name" value="CD48 ANTIGEN-LIKE"/>
    <property type="match status" value="1"/>
</dbReference>
<dbReference type="RefSeq" id="XP_028278778.1">
    <property type="nucleotide sequence ID" value="XM_028422977.1"/>
</dbReference>
<dbReference type="GO" id="GO:0016020">
    <property type="term" value="C:membrane"/>
    <property type="evidence" value="ECO:0007669"/>
    <property type="project" value="UniProtKB-SubCell"/>
</dbReference>
<dbReference type="RefSeq" id="XP_028278779.1">
    <property type="nucleotide sequence ID" value="XM_028422978.1"/>
</dbReference>
<dbReference type="Gene3D" id="2.60.40.10">
    <property type="entry name" value="Immunoglobulins"/>
    <property type="match status" value="2"/>
</dbReference>
<evidence type="ECO:0000313" key="8">
    <source>
        <dbReference type="Proteomes" id="UP000515145"/>
    </source>
</evidence>